<evidence type="ECO:0000313" key="3">
    <source>
        <dbReference type="EMBL" id="KAF2275929.1"/>
    </source>
</evidence>
<evidence type="ECO:0000313" key="4">
    <source>
        <dbReference type="Proteomes" id="UP000800097"/>
    </source>
</evidence>
<keyword evidence="4" id="KW-1185">Reference proteome</keyword>
<dbReference type="OrthoDB" id="3796612at2759"/>
<dbReference type="AlphaFoldDB" id="A0A6A6JLZ2"/>
<proteinExistence type="predicted"/>
<feature type="compositionally biased region" description="Basic and acidic residues" evidence="2">
    <location>
        <begin position="326"/>
        <end position="345"/>
    </location>
</feature>
<dbReference type="Proteomes" id="UP000800097">
    <property type="component" value="Unassembled WGS sequence"/>
</dbReference>
<dbReference type="EMBL" id="ML986495">
    <property type="protein sequence ID" value="KAF2275929.1"/>
    <property type="molecule type" value="Genomic_DNA"/>
</dbReference>
<organism evidence="3 4">
    <name type="scientific">Westerdykella ornata</name>
    <dbReference type="NCBI Taxonomy" id="318751"/>
    <lineage>
        <taxon>Eukaryota</taxon>
        <taxon>Fungi</taxon>
        <taxon>Dikarya</taxon>
        <taxon>Ascomycota</taxon>
        <taxon>Pezizomycotina</taxon>
        <taxon>Dothideomycetes</taxon>
        <taxon>Pleosporomycetidae</taxon>
        <taxon>Pleosporales</taxon>
        <taxon>Sporormiaceae</taxon>
        <taxon>Westerdykella</taxon>
    </lineage>
</organism>
<accession>A0A6A6JLZ2</accession>
<dbReference type="GeneID" id="54554128"/>
<feature type="region of interest" description="Disordered" evidence="2">
    <location>
        <begin position="290"/>
        <end position="361"/>
    </location>
</feature>
<sequence>MTDMDLTFDLIPEGGANSFHLLNDDDEVFRTIWAQTTNNEAPLSVRVKLAEVHHGRMVHESKSYEATLLVFEIRFESVLQERRYKSAQVTFEFFDKEGKARRDPHVVKLAPENMHWLNKTTKDKTSSRETTVGARVGPEIAGAEANTRWTVEYTEPKKFKATLAGKPHFSKGRLYHQNHNAVTWTMQENQNEQDGIPSFLQTAVLLKRSHSGPFYAKLRIKSSVDFVARLRRAFPFTTDQDRRIDPVVFTPGSVQMRNSSITGMTDADLNHMHDLPLPNYFKVSLSEEDSLTPPIADRPSHTGVVQLPQQDPSAAKSTVSQASIPSEEHLEEKQPAPESAADRDSASGISAPDPGASTEKVKEVKALGLPSSTLTSLSAVGQSVAEAANKAAEAARAAAQAASAAVEAANRARVAAETAALAAAEAALIAVDAERVGARIRD</sequence>
<feature type="coiled-coil region" evidence="1">
    <location>
        <begin position="385"/>
        <end position="412"/>
    </location>
</feature>
<protein>
    <submittedName>
        <fullName evidence="3">Uncharacterized protein</fullName>
    </submittedName>
</protein>
<gene>
    <name evidence="3" type="ORF">EI97DRAFT_458927</name>
</gene>
<keyword evidence="1" id="KW-0175">Coiled coil</keyword>
<evidence type="ECO:0000256" key="1">
    <source>
        <dbReference type="SAM" id="Coils"/>
    </source>
</evidence>
<evidence type="ECO:0000256" key="2">
    <source>
        <dbReference type="SAM" id="MobiDB-lite"/>
    </source>
</evidence>
<reference evidence="3" key="1">
    <citation type="journal article" date="2020" name="Stud. Mycol.">
        <title>101 Dothideomycetes genomes: a test case for predicting lifestyles and emergence of pathogens.</title>
        <authorList>
            <person name="Haridas S."/>
            <person name="Albert R."/>
            <person name="Binder M."/>
            <person name="Bloem J."/>
            <person name="Labutti K."/>
            <person name="Salamov A."/>
            <person name="Andreopoulos B."/>
            <person name="Baker S."/>
            <person name="Barry K."/>
            <person name="Bills G."/>
            <person name="Bluhm B."/>
            <person name="Cannon C."/>
            <person name="Castanera R."/>
            <person name="Culley D."/>
            <person name="Daum C."/>
            <person name="Ezra D."/>
            <person name="Gonzalez J."/>
            <person name="Henrissat B."/>
            <person name="Kuo A."/>
            <person name="Liang C."/>
            <person name="Lipzen A."/>
            <person name="Lutzoni F."/>
            <person name="Magnuson J."/>
            <person name="Mondo S."/>
            <person name="Nolan M."/>
            <person name="Ohm R."/>
            <person name="Pangilinan J."/>
            <person name="Park H.-J."/>
            <person name="Ramirez L."/>
            <person name="Alfaro M."/>
            <person name="Sun H."/>
            <person name="Tritt A."/>
            <person name="Yoshinaga Y."/>
            <person name="Zwiers L.-H."/>
            <person name="Turgeon B."/>
            <person name="Goodwin S."/>
            <person name="Spatafora J."/>
            <person name="Crous P."/>
            <person name="Grigoriev I."/>
        </authorList>
    </citation>
    <scope>NUCLEOTIDE SEQUENCE</scope>
    <source>
        <strain evidence="3">CBS 379.55</strain>
    </source>
</reference>
<dbReference type="RefSeq" id="XP_033653468.1">
    <property type="nucleotide sequence ID" value="XM_033800953.1"/>
</dbReference>
<feature type="compositionally biased region" description="Polar residues" evidence="2">
    <location>
        <begin position="307"/>
        <end position="324"/>
    </location>
</feature>
<name>A0A6A6JLZ2_WESOR</name>